<dbReference type="GO" id="GO:0005886">
    <property type="term" value="C:plasma membrane"/>
    <property type="evidence" value="ECO:0007669"/>
    <property type="project" value="UniProtKB-SubCell"/>
</dbReference>
<evidence type="ECO:0000256" key="6">
    <source>
        <dbReference type="ARBA" id="ARBA00022989"/>
    </source>
</evidence>
<dbReference type="PANTHER" id="PTHR30269:SF37">
    <property type="entry name" value="MEMBRANE TRANSPORTER PROTEIN"/>
    <property type="match status" value="1"/>
</dbReference>
<proteinExistence type="inferred from homology"/>
<comment type="subcellular location">
    <subcellularLocation>
        <location evidence="1 8">Cell membrane</location>
        <topology evidence="1 8">Multi-pass membrane protein</topology>
    </subcellularLocation>
</comment>
<evidence type="ECO:0000256" key="8">
    <source>
        <dbReference type="RuleBase" id="RU363041"/>
    </source>
</evidence>
<evidence type="ECO:0000256" key="7">
    <source>
        <dbReference type="ARBA" id="ARBA00023136"/>
    </source>
</evidence>
<organism evidence="9 10">
    <name type="scientific">Salicibibacter halophilus</name>
    <dbReference type="NCBI Taxonomy" id="2502791"/>
    <lineage>
        <taxon>Bacteria</taxon>
        <taxon>Bacillati</taxon>
        <taxon>Bacillota</taxon>
        <taxon>Bacilli</taxon>
        <taxon>Bacillales</taxon>
        <taxon>Bacillaceae</taxon>
        <taxon>Salicibibacter</taxon>
    </lineage>
</organism>
<feature type="transmembrane region" description="Helical" evidence="8">
    <location>
        <begin position="98"/>
        <end position="115"/>
    </location>
</feature>
<reference evidence="10" key="1">
    <citation type="submission" date="2019-01" db="EMBL/GenBank/DDBJ databases">
        <title>Genomic analysis of Salicibibacter sp. NKC3-5.</title>
        <authorList>
            <person name="Oh Y.J."/>
        </authorList>
    </citation>
    <scope>NUCLEOTIDE SEQUENCE [LARGE SCALE GENOMIC DNA]</scope>
    <source>
        <strain evidence="10">NKC3-5</strain>
    </source>
</reference>
<evidence type="ECO:0000256" key="2">
    <source>
        <dbReference type="ARBA" id="ARBA00009142"/>
    </source>
</evidence>
<dbReference type="InterPro" id="IPR002781">
    <property type="entry name" value="TM_pro_TauE-like"/>
</dbReference>
<protein>
    <recommendedName>
        <fullName evidence="8">Probable membrane transporter protein</fullName>
    </recommendedName>
</protein>
<dbReference type="InterPro" id="IPR052017">
    <property type="entry name" value="TSUP"/>
</dbReference>
<feature type="transmembrane region" description="Helical" evidence="8">
    <location>
        <begin position="33"/>
        <end position="59"/>
    </location>
</feature>
<keyword evidence="5 8" id="KW-0812">Transmembrane</keyword>
<evidence type="ECO:0000256" key="4">
    <source>
        <dbReference type="ARBA" id="ARBA00022475"/>
    </source>
</evidence>
<evidence type="ECO:0000256" key="1">
    <source>
        <dbReference type="ARBA" id="ARBA00004651"/>
    </source>
</evidence>
<evidence type="ECO:0000313" key="10">
    <source>
        <dbReference type="Proteomes" id="UP000319756"/>
    </source>
</evidence>
<keyword evidence="6 8" id="KW-1133">Transmembrane helix</keyword>
<sequence>MIWELLFIFFIVLIGAFVQGASGFGLGLVVMGFLPFILTVKESTLLVLSFLAATALIILFKNYRSVQLKGLMMFVVASFAGRIISFFVLTTYGELDILRIWLGIFLIALVVYLYFNNKRNVSLKKINKLVPISLGMLNGFFGGLFAVGGTFLVIYCLYLYKEDKHRYTANVQIVTLITSSFSLLLHGVNGDFTLSFLFYFAIGIVSVIVGAVLGLRWFEKLPTYMIRTIAMILVLVAGLNLILFS</sequence>
<keyword evidence="7 8" id="KW-0472">Membrane</keyword>
<dbReference type="KEGG" id="sale:EPH95_15325"/>
<dbReference type="RefSeq" id="WP_142090901.1">
    <property type="nucleotide sequence ID" value="NZ_CP035485.1"/>
</dbReference>
<evidence type="ECO:0000256" key="5">
    <source>
        <dbReference type="ARBA" id="ARBA00022692"/>
    </source>
</evidence>
<feature type="transmembrane region" description="Helical" evidence="8">
    <location>
        <begin position="71"/>
        <end position="92"/>
    </location>
</feature>
<dbReference type="OrthoDB" id="2880944at2"/>
<feature type="transmembrane region" description="Helical" evidence="8">
    <location>
        <begin position="224"/>
        <end position="244"/>
    </location>
</feature>
<keyword evidence="3" id="KW-0813">Transport</keyword>
<dbReference type="EMBL" id="CP035485">
    <property type="protein sequence ID" value="QDI92393.1"/>
    <property type="molecule type" value="Genomic_DNA"/>
</dbReference>
<evidence type="ECO:0000313" key="9">
    <source>
        <dbReference type="EMBL" id="QDI92393.1"/>
    </source>
</evidence>
<name>A0A514LKR7_9BACI</name>
<feature type="transmembrane region" description="Helical" evidence="8">
    <location>
        <begin position="136"/>
        <end position="160"/>
    </location>
</feature>
<dbReference type="Proteomes" id="UP000319756">
    <property type="component" value="Chromosome"/>
</dbReference>
<dbReference type="AlphaFoldDB" id="A0A514LKR7"/>
<feature type="transmembrane region" description="Helical" evidence="8">
    <location>
        <begin position="197"/>
        <end position="218"/>
    </location>
</feature>
<accession>A0A514LKR7</accession>
<keyword evidence="10" id="KW-1185">Reference proteome</keyword>
<comment type="similarity">
    <text evidence="2 8">Belongs to the 4-toluene sulfonate uptake permease (TSUP) (TC 2.A.102) family.</text>
</comment>
<keyword evidence="4 8" id="KW-1003">Cell membrane</keyword>
<dbReference type="Pfam" id="PF01925">
    <property type="entry name" value="TauE"/>
    <property type="match status" value="1"/>
</dbReference>
<dbReference type="PANTHER" id="PTHR30269">
    <property type="entry name" value="TRANSMEMBRANE PROTEIN YFCA"/>
    <property type="match status" value="1"/>
</dbReference>
<feature type="transmembrane region" description="Helical" evidence="8">
    <location>
        <begin position="166"/>
        <end position="185"/>
    </location>
</feature>
<evidence type="ECO:0000256" key="3">
    <source>
        <dbReference type="ARBA" id="ARBA00022448"/>
    </source>
</evidence>
<gene>
    <name evidence="9" type="ORF">EPH95_15325</name>
</gene>